<feature type="transmembrane region" description="Helical" evidence="7">
    <location>
        <begin position="390"/>
        <end position="410"/>
    </location>
</feature>
<evidence type="ECO:0000313" key="10">
    <source>
        <dbReference type="EMBL" id="KAF6031698.1"/>
    </source>
</evidence>
<dbReference type="Pfam" id="PF01825">
    <property type="entry name" value="GPS"/>
    <property type="match status" value="1"/>
</dbReference>
<feature type="transmembrane region" description="Helical" evidence="7">
    <location>
        <begin position="320"/>
        <end position="341"/>
    </location>
</feature>
<evidence type="ECO:0000256" key="5">
    <source>
        <dbReference type="ARBA" id="ARBA00023157"/>
    </source>
</evidence>
<proteinExistence type="predicted"/>
<evidence type="ECO:0000259" key="9">
    <source>
        <dbReference type="PROSITE" id="PS50261"/>
    </source>
</evidence>
<dbReference type="PROSITE" id="PS50221">
    <property type="entry name" value="GAIN_B"/>
    <property type="match status" value="1"/>
</dbReference>
<comment type="subcellular location">
    <subcellularLocation>
        <location evidence="1">Membrane</location>
        <topology evidence="1">Multi-pass membrane protein</topology>
    </subcellularLocation>
</comment>
<keyword evidence="11" id="KW-1185">Reference proteome</keyword>
<evidence type="ECO:0000256" key="2">
    <source>
        <dbReference type="ARBA" id="ARBA00022692"/>
    </source>
</evidence>
<dbReference type="PRINTS" id="PR00249">
    <property type="entry name" value="GPCRSECRETIN"/>
</dbReference>
<gene>
    <name evidence="10" type="ORF">EB796_009992</name>
</gene>
<evidence type="ECO:0000256" key="7">
    <source>
        <dbReference type="SAM" id="Phobius"/>
    </source>
</evidence>
<feature type="transmembrane region" description="Helical" evidence="7">
    <location>
        <begin position="353"/>
        <end position="370"/>
    </location>
</feature>
<accession>A0A7J7K268</accession>
<sequence>MPNTSNSEDDLRQQLELFESVKYFEVDDVIDPREADLSMQHLVTVVNDLLDADTWKDAWDTIDDNSTRGPVALMTDLEELAMKITKNLYIGLDKEDDCSNFKSGAENLLMSCQKRRLKLCDSEFIFPEYDKLSADPSLNSTLEKWKRPTDNVYMPASLFPKHEYPDDAVVSVAVFLYEEASSVIPSRLDVSTFINLEATTSADNPEAAVDPDKVEQSTVNSRIMSILVDPQVPAPLDECIIITLEHKQANKDNKRTSYCAFWDFKLAGMLGGGWSSDGCEVAETNETHTVCCCYHMTSFAIMMEPEEEEVHDSLPQTISMIMYVCNGLSIVSLLLLCLIILCSKALRSERYMVHLNLSIAMIFAHGSYLLVDFAEEASVMCKVAAIAQHYFFVVSYAWVLMEALWLFYAVTNGTLMGKMKYYVFFGWVVPAGIVILCVSMYLNKYGLNEKCWLTYNDYLIFAMLVPILFCLFLNASALLIIVCNLPQPTLKREDILSEVRWAVFFAMLLVPILFFIWLLALMDVLKINTSDTVMLVYTAIFSLQGFLMFLVYGVGQRSVRMAVMRRKYQPEYPSSALLSHRGNSPASSTEISRADSAYVEVKPQPMSRPTSRSSKEKSDNSSDRTQTPVTALHSRPSSAESEGGYIS</sequence>
<dbReference type="PANTHER" id="PTHR12011">
    <property type="entry name" value="ADHESION G-PROTEIN COUPLED RECEPTOR"/>
    <property type="match status" value="1"/>
</dbReference>
<feature type="domain" description="GAIN-B" evidence="8">
    <location>
        <begin position="136"/>
        <end position="309"/>
    </location>
</feature>
<dbReference type="EMBL" id="VXIV02001577">
    <property type="protein sequence ID" value="KAF6031698.1"/>
    <property type="molecule type" value="Genomic_DNA"/>
</dbReference>
<feature type="compositionally biased region" description="Polar residues" evidence="6">
    <location>
        <begin position="581"/>
        <end position="591"/>
    </location>
</feature>
<dbReference type="GO" id="GO:0005886">
    <property type="term" value="C:plasma membrane"/>
    <property type="evidence" value="ECO:0007669"/>
    <property type="project" value="UniProtKB-SubCell"/>
</dbReference>
<evidence type="ECO:0000256" key="6">
    <source>
        <dbReference type="SAM" id="MobiDB-lite"/>
    </source>
</evidence>
<feature type="compositionally biased region" description="Polar residues" evidence="6">
    <location>
        <begin position="625"/>
        <end position="640"/>
    </location>
</feature>
<dbReference type="PANTHER" id="PTHR12011:SF471">
    <property type="entry name" value="G-PROTEIN COUPLED RECEPTORS FAMILY 2 PROFILE 2 DOMAIN-CONTAINING PROTEIN"/>
    <property type="match status" value="1"/>
</dbReference>
<keyword evidence="4 7" id="KW-0472">Membrane</keyword>
<evidence type="ECO:0000256" key="3">
    <source>
        <dbReference type="ARBA" id="ARBA00022989"/>
    </source>
</evidence>
<dbReference type="InterPro" id="IPR046338">
    <property type="entry name" value="GAIN_dom_sf"/>
</dbReference>
<dbReference type="InterPro" id="IPR017981">
    <property type="entry name" value="GPCR_2-like_7TM"/>
</dbReference>
<evidence type="ECO:0000256" key="1">
    <source>
        <dbReference type="ARBA" id="ARBA00004141"/>
    </source>
</evidence>
<dbReference type="Gene3D" id="2.60.220.50">
    <property type="match status" value="1"/>
</dbReference>
<dbReference type="SMART" id="SM00303">
    <property type="entry name" value="GPS"/>
    <property type="match status" value="1"/>
</dbReference>
<name>A0A7J7K268_BUGNE</name>
<dbReference type="GO" id="GO:0007166">
    <property type="term" value="P:cell surface receptor signaling pathway"/>
    <property type="evidence" value="ECO:0007669"/>
    <property type="project" value="InterPro"/>
</dbReference>
<dbReference type="Pfam" id="PF00002">
    <property type="entry name" value="7tm_2"/>
    <property type="match status" value="1"/>
</dbReference>
<keyword evidence="3 7" id="KW-1133">Transmembrane helix</keyword>
<evidence type="ECO:0000313" key="11">
    <source>
        <dbReference type="Proteomes" id="UP000593567"/>
    </source>
</evidence>
<keyword evidence="2 7" id="KW-0812">Transmembrane</keyword>
<dbReference type="SUPFAM" id="SSF81321">
    <property type="entry name" value="Family A G protein-coupled receptor-like"/>
    <property type="match status" value="1"/>
</dbReference>
<dbReference type="InterPro" id="IPR000832">
    <property type="entry name" value="GPCR_2_secretin-like"/>
</dbReference>
<feature type="domain" description="G-protein coupled receptors family 2 profile 2" evidence="9">
    <location>
        <begin position="318"/>
        <end position="556"/>
    </location>
</feature>
<dbReference type="GO" id="GO:0007189">
    <property type="term" value="P:adenylate cyclase-activating G protein-coupled receptor signaling pathway"/>
    <property type="evidence" value="ECO:0007669"/>
    <property type="project" value="TreeGrafter"/>
</dbReference>
<dbReference type="OrthoDB" id="10034530at2759"/>
<feature type="compositionally biased region" description="Basic and acidic residues" evidence="6">
    <location>
        <begin position="613"/>
        <end position="622"/>
    </location>
</feature>
<feature type="transmembrane region" description="Helical" evidence="7">
    <location>
        <begin position="534"/>
        <end position="555"/>
    </location>
</feature>
<dbReference type="PROSITE" id="PS50261">
    <property type="entry name" value="G_PROTEIN_RECEP_F2_4"/>
    <property type="match status" value="1"/>
</dbReference>
<evidence type="ECO:0000259" key="8">
    <source>
        <dbReference type="PROSITE" id="PS50221"/>
    </source>
</evidence>
<protein>
    <submittedName>
        <fullName evidence="10">CELSR1</fullName>
    </submittedName>
</protein>
<dbReference type="InterPro" id="IPR057244">
    <property type="entry name" value="GAIN_B"/>
</dbReference>
<feature type="transmembrane region" description="Helical" evidence="7">
    <location>
        <begin position="458"/>
        <end position="481"/>
    </location>
</feature>
<dbReference type="GO" id="GO:0004930">
    <property type="term" value="F:G protein-coupled receptor activity"/>
    <property type="evidence" value="ECO:0007669"/>
    <property type="project" value="InterPro"/>
</dbReference>
<dbReference type="AlphaFoldDB" id="A0A7J7K268"/>
<organism evidence="10 11">
    <name type="scientific">Bugula neritina</name>
    <name type="common">Brown bryozoan</name>
    <name type="synonym">Sertularia neritina</name>
    <dbReference type="NCBI Taxonomy" id="10212"/>
    <lineage>
        <taxon>Eukaryota</taxon>
        <taxon>Metazoa</taxon>
        <taxon>Spiralia</taxon>
        <taxon>Lophotrochozoa</taxon>
        <taxon>Bryozoa</taxon>
        <taxon>Gymnolaemata</taxon>
        <taxon>Cheilostomatida</taxon>
        <taxon>Flustrina</taxon>
        <taxon>Buguloidea</taxon>
        <taxon>Bugulidae</taxon>
        <taxon>Bugula</taxon>
    </lineage>
</organism>
<evidence type="ECO:0000256" key="4">
    <source>
        <dbReference type="ARBA" id="ARBA00023136"/>
    </source>
</evidence>
<dbReference type="Proteomes" id="UP000593567">
    <property type="component" value="Unassembled WGS sequence"/>
</dbReference>
<keyword evidence="5" id="KW-1015">Disulfide bond</keyword>
<comment type="caution">
    <text evidence="10">The sequence shown here is derived from an EMBL/GenBank/DDBJ whole genome shotgun (WGS) entry which is preliminary data.</text>
</comment>
<feature type="transmembrane region" description="Helical" evidence="7">
    <location>
        <begin position="422"/>
        <end position="442"/>
    </location>
</feature>
<reference evidence="10" key="1">
    <citation type="submission" date="2020-06" db="EMBL/GenBank/DDBJ databases">
        <title>Draft genome of Bugula neritina, a colonial animal packing powerful symbionts and potential medicines.</title>
        <authorList>
            <person name="Rayko M."/>
        </authorList>
    </citation>
    <scope>NUCLEOTIDE SEQUENCE [LARGE SCALE GENOMIC DNA]</scope>
    <source>
        <strain evidence="10">Kwan_BN1</strain>
    </source>
</reference>
<dbReference type="Gene3D" id="1.20.1070.10">
    <property type="entry name" value="Rhodopsin 7-helix transmembrane proteins"/>
    <property type="match status" value="1"/>
</dbReference>
<feature type="region of interest" description="Disordered" evidence="6">
    <location>
        <begin position="575"/>
        <end position="647"/>
    </location>
</feature>
<dbReference type="InterPro" id="IPR000203">
    <property type="entry name" value="GPS"/>
</dbReference>
<feature type="transmembrane region" description="Helical" evidence="7">
    <location>
        <begin position="501"/>
        <end position="522"/>
    </location>
</feature>